<comment type="similarity">
    <text evidence="1">Belongs to the AB hydrolase superfamily. AB hydrolase 4 family.</text>
</comment>
<name>G8JNQ6_ERECY</name>
<dbReference type="SUPFAM" id="SSF53474">
    <property type="entry name" value="alpha/beta-Hydrolases"/>
    <property type="match status" value="1"/>
</dbReference>
<dbReference type="OrthoDB" id="5954035at2759"/>
<dbReference type="eggNOG" id="KOG1838">
    <property type="taxonomic scope" value="Eukaryota"/>
</dbReference>
<dbReference type="GO" id="GO:0047372">
    <property type="term" value="F:monoacylglycerol lipase activity"/>
    <property type="evidence" value="ECO:0007669"/>
    <property type="project" value="EnsemblFungi"/>
</dbReference>
<reference evidence="7" key="1">
    <citation type="journal article" date="2012" name="G3 (Bethesda)">
        <title>Pichia sorbitophila, an interspecies yeast hybrid reveals early steps of genome resolution following polyploidization.</title>
        <authorList>
            <person name="Leh Louis V."/>
            <person name="Despons L."/>
            <person name="Friedrich A."/>
            <person name="Martin T."/>
            <person name="Durrens P."/>
            <person name="Casaregola S."/>
            <person name="Neuveglise C."/>
            <person name="Fairhead C."/>
            <person name="Marck C."/>
            <person name="Cruz J.A."/>
            <person name="Straub M.L."/>
            <person name="Kugler V."/>
            <person name="Sacerdot C."/>
            <person name="Uzunov Z."/>
            <person name="Thierry A."/>
            <person name="Weiss S."/>
            <person name="Bleykasten C."/>
            <person name="De Montigny J."/>
            <person name="Jacques N."/>
            <person name="Jung P."/>
            <person name="Lemaire M."/>
            <person name="Mallet S."/>
            <person name="Morel G."/>
            <person name="Richard G.F."/>
            <person name="Sarkar A."/>
            <person name="Savel G."/>
            <person name="Schacherer J."/>
            <person name="Seret M.L."/>
            <person name="Talla E."/>
            <person name="Samson G."/>
            <person name="Jubin C."/>
            <person name="Poulain J."/>
            <person name="Vacherie B."/>
            <person name="Barbe V."/>
            <person name="Pelletier E."/>
            <person name="Sherman D.J."/>
            <person name="Westhof E."/>
            <person name="Weissenbach J."/>
            <person name="Baret P.V."/>
            <person name="Wincker P."/>
            <person name="Gaillardin C."/>
            <person name="Dujon B."/>
            <person name="Souciet J.L."/>
        </authorList>
    </citation>
    <scope>NUCLEOTIDE SEQUENCE [LARGE SCALE GENOMIC DNA]</scope>
    <source>
        <strain evidence="7">CBS 270.75 / DBVPG 7215 / KCTC 17166 / NRRL Y-17582</strain>
    </source>
</reference>
<dbReference type="PROSITE" id="PS01133">
    <property type="entry name" value="UPF0017"/>
    <property type="match status" value="1"/>
</dbReference>
<evidence type="ECO:0000256" key="3">
    <source>
        <dbReference type="ARBA" id="ARBA00022801"/>
    </source>
</evidence>
<dbReference type="InterPro" id="IPR050960">
    <property type="entry name" value="AB_hydrolase_4_sf"/>
</dbReference>
<dbReference type="KEGG" id="erc:Ecym_2391"/>
<sequence length="452" mass="50914">MGVMDWLPWVNSVKQTRSNETLEFIDKDVGGVRSMVELIDKHAKEFSDGATSVFHPLLFNGHLQSAYNVLRVFEDMDVVYYDRLMLDYPDGGVGALDFVRKDSCVGEGGVKQEGYVPEHQLKPLLSDKYRYLSPAEIKELGSEDGKPMLLMIHGLTGGSNEGYVRSMVKCITERYGFEACVLNSRGCAQSTITTPTLYCGSWTDDIRQCVKKLRSWYPNRKFYLVGVSLGASMTANYLGQEGSNADIACAAVLGNPWDMCNGSYALKRGILKKHVYSRVLAKNCVQMVKNNLEQLRADSYFEDSCDNMLDKITSLEQFDNHFTAKMFGFNTSYEYYRYSSSVNRLLQIRTPLIAINALDDPIVSSESLPRGEVSLNPYVLMLETSRGGHIGWFDAKGGRWYVDPLCRLFKAFHVEIAAKDLLSNVDNLTLPHSHKFQGDRLVNPFERNTSAE</sequence>
<keyword evidence="3" id="KW-0378">Hydrolase</keyword>
<dbReference type="PANTHER" id="PTHR10794:SF63">
    <property type="entry name" value="ALPHA_BETA HYDROLASE 1, ISOFORM A"/>
    <property type="match status" value="1"/>
</dbReference>
<dbReference type="InterPro" id="IPR002138">
    <property type="entry name" value="Pept_C14_p10"/>
</dbReference>
<feature type="active site" description="Charge relay system" evidence="4">
    <location>
        <position position="389"/>
    </location>
</feature>
<proteinExistence type="inferred from homology"/>
<evidence type="ECO:0000256" key="2">
    <source>
        <dbReference type="ARBA" id="ARBA00022487"/>
    </source>
</evidence>
<dbReference type="PIRSF" id="PIRSF005211">
    <property type="entry name" value="Ab_hydro_YheT"/>
    <property type="match status" value="1"/>
</dbReference>
<gene>
    <name evidence="6" type="ordered locus">Ecym_2391</name>
</gene>
<dbReference type="AlphaFoldDB" id="G8JNQ6"/>
<evidence type="ECO:0000313" key="7">
    <source>
        <dbReference type="Proteomes" id="UP000006790"/>
    </source>
</evidence>
<dbReference type="GO" id="GO:0051792">
    <property type="term" value="P:medium-chain fatty acid biosynthetic process"/>
    <property type="evidence" value="ECO:0007669"/>
    <property type="project" value="EnsemblFungi"/>
</dbReference>
<protein>
    <recommendedName>
        <fullName evidence="5">Caspase family p10 domain-containing protein</fullName>
    </recommendedName>
</protein>
<keyword evidence="2" id="KW-0719">Serine esterase</keyword>
<dbReference type="GO" id="GO:0004806">
    <property type="term" value="F:triacylglycerol lipase activity"/>
    <property type="evidence" value="ECO:0007669"/>
    <property type="project" value="EnsemblFungi"/>
</dbReference>
<dbReference type="GO" id="GO:0006508">
    <property type="term" value="P:proteolysis"/>
    <property type="evidence" value="ECO:0007669"/>
    <property type="project" value="InterPro"/>
</dbReference>
<dbReference type="InterPro" id="IPR000073">
    <property type="entry name" value="AB_hydrolase_1"/>
</dbReference>
<dbReference type="InterPro" id="IPR000952">
    <property type="entry name" value="AB_hydrolase_4_CS"/>
</dbReference>
<evidence type="ECO:0000256" key="4">
    <source>
        <dbReference type="PIRSR" id="PIRSR005211-1"/>
    </source>
</evidence>
<dbReference type="GO" id="GO:0008126">
    <property type="term" value="F:acetylesterase activity"/>
    <property type="evidence" value="ECO:0007669"/>
    <property type="project" value="TreeGrafter"/>
</dbReference>
<dbReference type="GO" id="GO:0004197">
    <property type="term" value="F:cysteine-type endopeptidase activity"/>
    <property type="evidence" value="ECO:0007669"/>
    <property type="project" value="InterPro"/>
</dbReference>
<dbReference type="GO" id="GO:0051793">
    <property type="term" value="P:medium-chain fatty acid catabolic process"/>
    <property type="evidence" value="ECO:0007669"/>
    <property type="project" value="TreeGrafter"/>
</dbReference>
<accession>G8JNQ6</accession>
<dbReference type="FunCoup" id="G8JNQ6">
    <property type="interactions" value="251"/>
</dbReference>
<evidence type="ECO:0000313" key="6">
    <source>
        <dbReference type="EMBL" id="AET38124.1"/>
    </source>
</evidence>
<dbReference type="RefSeq" id="XP_003644941.1">
    <property type="nucleotide sequence ID" value="XM_003644893.1"/>
</dbReference>
<feature type="domain" description="Caspase family p10" evidence="5">
    <location>
        <begin position="369"/>
        <end position="426"/>
    </location>
</feature>
<evidence type="ECO:0000259" key="5">
    <source>
        <dbReference type="PROSITE" id="PS50207"/>
    </source>
</evidence>
<dbReference type="InterPro" id="IPR012020">
    <property type="entry name" value="ABHD4"/>
</dbReference>
<dbReference type="PROSITE" id="PS50207">
    <property type="entry name" value="CASPASE_P10"/>
    <property type="match status" value="1"/>
</dbReference>
<feature type="active site" description="Charge relay system" evidence="4">
    <location>
        <position position="228"/>
    </location>
</feature>
<dbReference type="OMA" id="MMTTSWG"/>
<dbReference type="PANTHER" id="PTHR10794">
    <property type="entry name" value="ABHYDROLASE DOMAIN-CONTAINING PROTEIN"/>
    <property type="match status" value="1"/>
</dbReference>
<dbReference type="InterPro" id="IPR029058">
    <property type="entry name" value="AB_hydrolase_fold"/>
</dbReference>
<organism evidence="6 7">
    <name type="scientific">Eremothecium cymbalariae (strain CBS 270.75 / DBVPG 7215 / KCTC 17166 / NRRL Y-17582)</name>
    <name type="common">Yeast</name>
    <dbReference type="NCBI Taxonomy" id="931890"/>
    <lineage>
        <taxon>Eukaryota</taxon>
        <taxon>Fungi</taxon>
        <taxon>Dikarya</taxon>
        <taxon>Ascomycota</taxon>
        <taxon>Saccharomycotina</taxon>
        <taxon>Saccharomycetes</taxon>
        <taxon>Saccharomycetales</taxon>
        <taxon>Saccharomycetaceae</taxon>
        <taxon>Eremothecium</taxon>
    </lineage>
</organism>
<feature type="active site" description="Charge relay system" evidence="4">
    <location>
        <position position="360"/>
    </location>
</feature>
<dbReference type="HOGENOM" id="CLU_032487_1_0_1"/>
<dbReference type="Pfam" id="PF00561">
    <property type="entry name" value="Abhydrolase_1"/>
    <property type="match status" value="1"/>
</dbReference>
<dbReference type="InParanoid" id="G8JNQ6"/>
<dbReference type="GeneID" id="11471862"/>
<dbReference type="Gene3D" id="3.40.50.1820">
    <property type="entry name" value="alpha/beta hydrolase"/>
    <property type="match status" value="1"/>
</dbReference>
<dbReference type="GO" id="GO:0006641">
    <property type="term" value="P:triglyceride metabolic process"/>
    <property type="evidence" value="ECO:0007669"/>
    <property type="project" value="EnsemblFungi"/>
</dbReference>
<keyword evidence="7" id="KW-1185">Reference proteome</keyword>
<dbReference type="Proteomes" id="UP000006790">
    <property type="component" value="Chromosome 2"/>
</dbReference>
<evidence type="ECO:0000256" key="1">
    <source>
        <dbReference type="ARBA" id="ARBA00010884"/>
    </source>
</evidence>
<dbReference type="EMBL" id="CP002498">
    <property type="protein sequence ID" value="AET38124.1"/>
    <property type="molecule type" value="Genomic_DNA"/>
</dbReference>